<evidence type="ECO:0000256" key="7">
    <source>
        <dbReference type="ARBA" id="ARBA00023136"/>
    </source>
</evidence>
<feature type="domain" description="MotA/TolQ/ExbB proton channel" evidence="10">
    <location>
        <begin position="83"/>
        <end position="185"/>
    </location>
</feature>
<evidence type="ECO:0000256" key="5">
    <source>
        <dbReference type="ARBA" id="ARBA00022927"/>
    </source>
</evidence>
<evidence type="ECO:0000313" key="11">
    <source>
        <dbReference type="EMBL" id="RJP19759.1"/>
    </source>
</evidence>
<dbReference type="PANTHER" id="PTHR30625">
    <property type="entry name" value="PROTEIN TOLQ"/>
    <property type="match status" value="1"/>
</dbReference>
<comment type="subcellular location">
    <subcellularLocation>
        <location evidence="1">Cell membrane</location>
        <topology evidence="1">Multi-pass membrane protein</topology>
    </subcellularLocation>
    <subcellularLocation>
        <location evidence="8">Membrane</location>
        <topology evidence="8">Multi-pass membrane protein</topology>
    </subcellularLocation>
</comment>
<keyword evidence="7 9" id="KW-0472">Membrane</keyword>
<dbReference type="InterPro" id="IPR002898">
    <property type="entry name" value="MotA_ExbB_proton_chnl"/>
</dbReference>
<accession>A0A3A4NKZ7</accession>
<keyword evidence="2 8" id="KW-0813">Transport</keyword>
<evidence type="ECO:0000256" key="2">
    <source>
        <dbReference type="ARBA" id="ARBA00022448"/>
    </source>
</evidence>
<dbReference type="AlphaFoldDB" id="A0A3A4NKZ7"/>
<evidence type="ECO:0000256" key="8">
    <source>
        <dbReference type="RuleBase" id="RU004057"/>
    </source>
</evidence>
<feature type="transmembrane region" description="Helical" evidence="9">
    <location>
        <begin position="107"/>
        <end position="128"/>
    </location>
</feature>
<evidence type="ECO:0000256" key="9">
    <source>
        <dbReference type="SAM" id="Phobius"/>
    </source>
</evidence>
<dbReference type="GO" id="GO:0005886">
    <property type="term" value="C:plasma membrane"/>
    <property type="evidence" value="ECO:0007669"/>
    <property type="project" value="UniProtKB-SubCell"/>
</dbReference>
<keyword evidence="6 9" id="KW-1133">Transmembrane helix</keyword>
<name>A0A3A4NKZ7_ABYX5</name>
<gene>
    <name evidence="11" type="ORF">C4520_12415</name>
</gene>
<feature type="transmembrane region" description="Helical" evidence="9">
    <location>
        <begin position="12"/>
        <end position="32"/>
    </location>
</feature>
<feature type="transmembrane region" description="Helical" evidence="9">
    <location>
        <begin position="148"/>
        <end position="173"/>
    </location>
</feature>
<evidence type="ECO:0000256" key="6">
    <source>
        <dbReference type="ARBA" id="ARBA00022989"/>
    </source>
</evidence>
<dbReference type="Pfam" id="PF01618">
    <property type="entry name" value="MotA_ExbB"/>
    <property type="match status" value="1"/>
</dbReference>
<dbReference type="InterPro" id="IPR050790">
    <property type="entry name" value="ExbB/TolQ_transport"/>
</dbReference>
<evidence type="ECO:0000313" key="12">
    <source>
        <dbReference type="Proteomes" id="UP000265882"/>
    </source>
</evidence>
<keyword evidence="4 9" id="KW-0812">Transmembrane</keyword>
<proteinExistence type="inferred from homology"/>
<protein>
    <submittedName>
        <fullName evidence="11">MotA/TolQ/ExbB proton channel family protein</fullName>
    </submittedName>
</protein>
<dbReference type="PROSITE" id="PS51257">
    <property type="entry name" value="PROKAR_LIPOPROTEIN"/>
    <property type="match status" value="1"/>
</dbReference>
<evidence type="ECO:0000259" key="10">
    <source>
        <dbReference type="Pfam" id="PF01618"/>
    </source>
</evidence>
<sequence length="210" mass="23031">MLTLFHKGGPVMYLLLACSLAALTVVIERIIFWTRERHSRNQSLVDKILELAEQDDYIEAARIGGRSSDYVARILICGIVHRSFSLKSALEMAAAVEIKRMKRYMNVLDTMVTVSPLLGILGTVTGIIRSFEAMGVSGAQNPVAVSGGIAEALITTATGLMIAIPSLAFFNYFNSQLEGALHEIETYSTSLEIVHEKNKAQNESQPQDAR</sequence>
<evidence type="ECO:0000256" key="1">
    <source>
        <dbReference type="ARBA" id="ARBA00004651"/>
    </source>
</evidence>
<dbReference type="PANTHER" id="PTHR30625:SF15">
    <property type="entry name" value="BIOPOLYMER TRANSPORT PROTEIN EXBB"/>
    <property type="match status" value="1"/>
</dbReference>
<evidence type="ECO:0000256" key="4">
    <source>
        <dbReference type="ARBA" id="ARBA00022692"/>
    </source>
</evidence>
<keyword evidence="3" id="KW-1003">Cell membrane</keyword>
<dbReference type="GO" id="GO:0017038">
    <property type="term" value="P:protein import"/>
    <property type="evidence" value="ECO:0007669"/>
    <property type="project" value="TreeGrafter"/>
</dbReference>
<reference evidence="11 12" key="1">
    <citation type="journal article" date="2017" name="ISME J.">
        <title>Energy and carbon metabolisms in a deep terrestrial subsurface fluid microbial community.</title>
        <authorList>
            <person name="Momper L."/>
            <person name="Jungbluth S.P."/>
            <person name="Lee M.D."/>
            <person name="Amend J.P."/>
        </authorList>
    </citation>
    <scope>NUCLEOTIDE SEQUENCE [LARGE SCALE GENOMIC DNA]</scope>
    <source>
        <strain evidence="11">SURF_5</strain>
    </source>
</reference>
<organism evidence="11 12">
    <name type="scientific">Abyssobacteria bacterium (strain SURF_5)</name>
    <dbReference type="NCBI Taxonomy" id="2093360"/>
    <lineage>
        <taxon>Bacteria</taxon>
        <taxon>Pseudomonadati</taxon>
        <taxon>Candidatus Hydrogenedentota</taxon>
        <taxon>Candidatus Abyssobacteria</taxon>
    </lineage>
</organism>
<dbReference type="EMBL" id="QZKU01000085">
    <property type="protein sequence ID" value="RJP19759.1"/>
    <property type="molecule type" value="Genomic_DNA"/>
</dbReference>
<evidence type="ECO:0000256" key="3">
    <source>
        <dbReference type="ARBA" id="ARBA00022475"/>
    </source>
</evidence>
<keyword evidence="5 8" id="KW-0653">Protein transport</keyword>
<comment type="similarity">
    <text evidence="8">Belongs to the exbB/tolQ family.</text>
</comment>
<comment type="caution">
    <text evidence="11">The sequence shown here is derived from an EMBL/GenBank/DDBJ whole genome shotgun (WGS) entry which is preliminary data.</text>
</comment>
<dbReference type="Proteomes" id="UP000265882">
    <property type="component" value="Unassembled WGS sequence"/>
</dbReference>